<accession>A0AA45HJL8</accession>
<evidence type="ECO:0000256" key="9">
    <source>
        <dbReference type="ARBA" id="ARBA00025948"/>
    </source>
</evidence>
<comment type="subcellular location">
    <subcellularLocation>
        <location evidence="11">Cytoplasm</location>
    </subcellularLocation>
</comment>
<dbReference type="EMBL" id="QGGI01000002">
    <property type="protein sequence ID" value="PWJ96297.1"/>
    <property type="molecule type" value="Genomic_DNA"/>
</dbReference>
<dbReference type="PROSITE" id="PS01281">
    <property type="entry name" value="GIDA_2"/>
    <property type="match status" value="1"/>
</dbReference>
<keyword evidence="8 11" id="KW-0520">NAD</keyword>
<dbReference type="InterPro" id="IPR026904">
    <property type="entry name" value="MnmG_C"/>
</dbReference>
<dbReference type="NCBIfam" id="TIGR00136">
    <property type="entry name" value="mnmG_gidA"/>
    <property type="match status" value="1"/>
</dbReference>
<dbReference type="PANTHER" id="PTHR11806">
    <property type="entry name" value="GLUCOSE INHIBITED DIVISION PROTEIN A"/>
    <property type="match status" value="1"/>
</dbReference>
<evidence type="ECO:0000256" key="1">
    <source>
        <dbReference type="ARBA" id="ARBA00001974"/>
    </source>
</evidence>
<evidence type="ECO:0000313" key="14">
    <source>
        <dbReference type="Proteomes" id="UP000245921"/>
    </source>
</evidence>
<comment type="subunit">
    <text evidence="9 11">Homodimer. Heterotetramer of two MnmE and two MnmG subunits.</text>
</comment>
<evidence type="ECO:0000256" key="6">
    <source>
        <dbReference type="ARBA" id="ARBA00022694"/>
    </source>
</evidence>
<evidence type="ECO:0000256" key="3">
    <source>
        <dbReference type="ARBA" id="ARBA00007653"/>
    </source>
</evidence>
<dbReference type="Pfam" id="PF13932">
    <property type="entry name" value="SAM_GIDA_C"/>
    <property type="match status" value="1"/>
</dbReference>
<dbReference type="Gene3D" id="1.10.150.570">
    <property type="entry name" value="GidA associated domain, C-terminal subdomain"/>
    <property type="match status" value="1"/>
</dbReference>
<evidence type="ECO:0000256" key="11">
    <source>
        <dbReference type="HAMAP-Rule" id="MF_00129"/>
    </source>
</evidence>
<reference evidence="13 14" key="1">
    <citation type="submission" date="2018-05" db="EMBL/GenBank/DDBJ databases">
        <title>Genomic Encyclopedia of Type Strains, Phase IV (KMG-IV): sequencing the most valuable type-strain genomes for metagenomic binning, comparative biology and taxonomic classification.</title>
        <authorList>
            <person name="Goeker M."/>
        </authorList>
    </citation>
    <scope>NUCLEOTIDE SEQUENCE [LARGE SCALE GENOMIC DNA]</scope>
    <source>
        <strain evidence="13 14">DSM 24906</strain>
    </source>
</reference>
<dbReference type="GO" id="GO:0030488">
    <property type="term" value="P:tRNA methylation"/>
    <property type="evidence" value="ECO:0007669"/>
    <property type="project" value="TreeGrafter"/>
</dbReference>
<dbReference type="Pfam" id="PF01134">
    <property type="entry name" value="GIDA"/>
    <property type="match status" value="1"/>
</dbReference>
<dbReference type="InterPro" id="IPR044920">
    <property type="entry name" value="MnmG_C_subdom_sf"/>
</dbReference>
<dbReference type="RefSeq" id="WP_109603914.1">
    <property type="nucleotide sequence ID" value="NZ_JAMHJO010000001.1"/>
</dbReference>
<feature type="domain" description="tRNA uridine 5-carboxymethylaminomethyl modification enzyme C-terminal subdomain" evidence="12">
    <location>
        <begin position="544"/>
        <end position="615"/>
    </location>
</feature>
<evidence type="ECO:0000313" key="13">
    <source>
        <dbReference type="EMBL" id="PWJ96297.1"/>
    </source>
</evidence>
<comment type="cofactor">
    <cofactor evidence="1 11">
        <name>FAD</name>
        <dbReference type="ChEBI" id="CHEBI:57692"/>
    </cofactor>
</comment>
<dbReference type="Pfam" id="PF21680">
    <property type="entry name" value="GIDA_C_1st"/>
    <property type="match status" value="1"/>
</dbReference>
<feature type="binding site" evidence="11">
    <location>
        <begin position="275"/>
        <end position="289"/>
    </location>
    <ligand>
        <name>NAD(+)</name>
        <dbReference type="ChEBI" id="CHEBI:57540"/>
    </ligand>
</feature>
<comment type="similarity">
    <text evidence="3 11">Belongs to the MnmG family.</text>
</comment>
<evidence type="ECO:0000256" key="5">
    <source>
        <dbReference type="ARBA" id="ARBA00022630"/>
    </source>
</evidence>
<evidence type="ECO:0000256" key="4">
    <source>
        <dbReference type="ARBA" id="ARBA00020461"/>
    </source>
</evidence>
<dbReference type="AlphaFoldDB" id="A0AA45HJL8"/>
<evidence type="ECO:0000256" key="7">
    <source>
        <dbReference type="ARBA" id="ARBA00022827"/>
    </source>
</evidence>
<name>A0AA45HJL8_9BACT</name>
<dbReference type="Proteomes" id="UP000245921">
    <property type="component" value="Unassembled WGS sequence"/>
</dbReference>
<dbReference type="Gene3D" id="3.50.50.60">
    <property type="entry name" value="FAD/NAD(P)-binding domain"/>
    <property type="match status" value="2"/>
</dbReference>
<dbReference type="InterPro" id="IPR049312">
    <property type="entry name" value="GIDA_C_N"/>
</dbReference>
<keyword evidence="11" id="KW-0963">Cytoplasm</keyword>
<dbReference type="InterPro" id="IPR047001">
    <property type="entry name" value="MnmG_C_subdom"/>
</dbReference>
<dbReference type="InterPro" id="IPR020595">
    <property type="entry name" value="MnmG-rel_CS"/>
</dbReference>
<keyword evidence="14" id="KW-1185">Reference proteome</keyword>
<dbReference type="InterPro" id="IPR036188">
    <property type="entry name" value="FAD/NAD-bd_sf"/>
</dbReference>
<dbReference type="InterPro" id="IPR040131">
    <property type="entry name" value="MnmG_N"/>
</dbReference>
<dbReference type="PROSITE" id="PS01280">
    <property type="entry name" value="GIDA_1"/>
    <property type="match status" value="1"/>
</dbReference>
<evidence type="ECO:0000256" key="2">
    <source>
        <dbReference type="ARBA" id="ARBA00003717"/>
    </source>
</evidence>
<comment type="caution">
    <text evidence="13">The sequence shown here is derived from an EMBL/GenBank/DDBJ whole genome shotgun (WGS) entry which is preliminary data.</text>
</comment>
<dbReference type="GO" id="GO:0002098">
    <property type="term" value="P:tRNA wobble uridine modification"/>
    <property type="evidence" value="ECO:0007669"/>
    <property type="project" value="InterPro"/>
</dbReference>
<evidence type="ECO:0000256" key="8">
    <source>
        <dbReference type="ARBA" id="ARBA00023027"/>
    </source>
</evidence>
<dbReference type="FunFam" id="1.10.150.570:FF:000001">
    <property type="entry name" value="tRNA uridine 5-carboxymethylaminomethyl modification enzyme MnmG"/>
    <property type="match status" value="1"/>
</dbReference>
<gene>
    <name evidence="11" type="primary">mnmG</name>
    <name evidence="11" type="synonym">gidA</name>
    <name evidence="13" type="ORF">C7380_102215</name>
</gene>
<dbReference type="GO" id="GO:0005829">
    <property type="term" value="C:cytosol"/>
    <property type="evidence" value="ECO:0007669"/>
    <property type="project" value="TreeGrafter"/>
</dbReference>
<dbReference type="SUPFAM" id="SSF51905">
    <property type="entry name" value="FAD/NAD(P)-binding domain"/>
    <property type="match status" value="1"/>
</dbReference>
<keyword evidence="5 11" id="KW-0285">Flavoprotein</keyword>
<keyword evidence="6 11" id="KW-0819">tRNA processing</keyword>
<dbReference type="HAMAP" id="MF_00129">
    <property type="entry name" value="MnmG_GidA"/>
    <property type="match status" value="1"/>
</dbReference>
<dbReference type="Gene3D" id="1.10.10.1800">
    <property type="entry name" value="tRNA uridine 5-carboxymethylaminomethyl modification enzyme MnmG/GidA"/>
    <property type="match status" value="1"/>
</dbReference>
<keyword evidence="7 11" id="KW-0274">FAD</keyword>
<dbReference type="InterPro" id="IPR002218">
    <property type="entry name" value="MnmG-rel"/>
</dbReference>
<evidence type="ECO:0000256" key="10">
    <source>
        <dbReference type="ARBA" id="ARBA00031800"/>
    </source>
</evidence>
<evidence type="ECO:0000259" key="12">
    <source>
        <dbReference type="SMART" id="SM01228"/>
    </source>
</evidence>
<dbReference type="FunFam" id="3.50.50.60:FF:000002">
    <property type="entry name" value="tRNA uridine 5-carboxymethylaminomethyl modification enzyme MnmG"/>
    <property type="match status" value="1"/>
</dbReference>
<dbReference type="SMART" id="SM01228">
    <property type="entry name" value="GIDA_assoc_3"/>
    <property type="match status" value="1"/>
</dbReference>
<organism evidence="13 14">
    <name type="scientific">Oceanotoga teriensis</name>
    <dbReference type="NCBI Taxonomy" id="515440"/>
    <lineage>
        <taxon>Bacteria</taxon>
        <taxon>Thermotogati</taxon>
        <taxon>Thermotogota</taxon>
        <taxon>Thermotogae</taxon>
        <taxon>Petrotogales</taxon>
        <taxon>Petrotogaceae</taxon>
        <taxon>Oceanotoga</taxon>
    </lineage>
</organism>
<feature type="binding site" evidence="11">
    <location>
        <begin position="13"/>
        <end position="18"/>
    </location>
    <ligand>
        <name>FAD</name>
        <dbReference type="ChEBI" id="CHEBI:57692"/>
    </ligand>
</feature>
<comment type="caution">
    <text evidence="11">Lacks conserved residue(s) required for the propagation of feature annotation.</text>
</comment>
<dbReference type="GO" id="GO:0050660">
    <property type="term" value="F:flavin adenine dinucleotide binding"/>
    <property type="evidence" value="ECO:0007669"/>
    <property type="project" value="UniProtKB-UniRule"/>
</dbReference>
<proteinExistence type="inferred from homology"/>
<comment type="function">
    <text evidence="2 11">NAD-binding protein involved in the addition of a carboxymethylaminomethyl (cmnm) group at the wobble position (U34) of certain tRNAs, forming tRNA-cmnm(5)s(2)U34.</text>
</comment>
<protein>
    <recommendedName>
        <fullName evidence="4 11">tRNA uridine 5-carboxymethylaminomethyl modification enzyme MnmG</fullName>
    </recommendedName>
    <alternativeName>
        <fullName evidence="10 11">Glucose-inhibited division protein A</fullName>
    </alternativeName>
</protein>
<dbReference type="InterPro" id="IPR004416">
    <property type="entry name" value="MnmG"/>
</dbReference>
<sequence length="619" mass="71062">MLKENNYDVIVVGAGHAGIEAAIASSKMDLKTLLLNINLDSVGWTPCNPAIGGPAKGIVTREIDALGGVQAKVTDKTMINVRMLNTSKGIAVRALRAQVDKYEYSREMKKILENQKNLTLRYGLVKNIIVDGNEIKGVETELGITYYSKAVILTTGTYLRGKIFIGRNVFHSGRMGDLSADSLTESLNKYGIKTNRFKTGTPARINKDSINFENLIRQDTSKSPLAFSFFNKPKILKDDFPCWITRTTEKTNEIIKEYINYSPLYGDIKLIESKGPRYCPSIEDKVMKFNRDKHQLFLEPESKYSKEYYINGLSTSLPYEAQVKMLQSIPGLENAIVERPAYAVEYDYILPEQLKYTLEYKNISGLYFAGQINGTSGYEEAAGQGLIAGINAALKIKNKKEFILNRSESYIGVLIDDLINKGVDEPYRLLTSRAEYRLLLRHDNSHFRLIDYGYQLNLINKEEYEEVKKVEKEINYHYDKIQNIKIEKTYLNEILEKNNSTKVDHKTNMSDILKRPEISFYDLKNFYNEKIEDERVIEQIEIRFKYGGYIRKMKEEIEKMKKLENDLIPVDMNYDEVHNLAFEAREKLKKIKPKSIAQAMRIPGINPSDIINLSLYIKK</sequence>
<dbReference type="PANTHER" id="PTHR11806:SF0">
    <property type="entry name" value="PROTEIN MTO1 HOMOLOG, MITOCHONDRIAL"/>
    <property type="match status" value="1"/>
</dbReference>